<evidence type="ECO:0000313" key="1">
    <source>
        <dbReference type="EMBL" id="RAO69349.1"/>
    </source>
</evidence>
<proteinExistence type="predicted"/>
<dbReference type="Proteomes" id="UP000249363">
    <property type="component" value="Unassembled WGS sequence"/>
</dbReference>
<reference evidence="1 2" key="1">
    <citation type="journal article" date="2017" name="Biotechnol. Biofuels">
        <title>Differential beta-glucosidase expression as a function of carbon source availability in Talaromyces amestolkiae: a genomic and proteomic approach.</title>
        <authorList>
            <person name="de Eugenio L.I."/>
            <person name="Mendez-Liter J.A."/>
            <person name="Nieto-Dominguez M."/>
            <person name="Alonso L."/>
            <person name="Gil-Munoz J."/>
            <person name="Barriuso J."/>
            <person name="Prieto A."/>
            <person name="Martinez M.J."/>
        </authorList>
    </citation>
    <scope>NUCLEOTIDE SEQUENCE [LARGE SCALE GENOMIC DNA]</scope>
    <source>
        <strain evidence="1 2">CIB</strain>
    </source>
</reference>
<dbReference type="AlphaFoldDB" id="A0A364L0L1"/>
<dbReference type="GeneID" id="63794577"/>
<comment type="caution">
    <text evidence="1">The sequence shown here is derived from an EMBL/GenBank/DDBJ whole genome shotgun (WGS) entry which is preliminary data.</text>
</comment>
<evidence type="ECO:0000313" key="2">
    <source>
        <dbReference type="Proteomes" id="UP000249363"/>
    </source>
</evidence>
<sequence>MAAPTCAAVQPEFVNWLGGISDADDEDKKDGVDKKVPGASLTVLWVENCDGIRTTKSIDSVECHDIDTGLEWVRNLKSLVSLSVRECRNIDANVVEEANKLLWQIPELYLPRSIGPAHEIPLPIEVDPLYI</sequence>
<organism evidence="1 2">
    <name type="scientific">Talaromyces amestolkiae</name>
    <dbReference type="NCBI Taxonomy" id="1196081"/>
    <lineage>
        <taxon>Eukaryota</taxon>
        <taxon>Fungi</taxon>
        <taxon>Dikarya</taxon>
        <taxon>Ascomycota</taxon>
        <taxon>Pezizomycotina</taxon>
        <taxon>Eurotiomycetes</taxon>
        <taxon>Eurotiomycetidae</taxon>
        <taxon>Eurotiales</taxon>
        <taxon>Trichocomaceae</taxon>
        <taxon>Talaromyces</taxon>
        <taxon>Talaromyces sect. Talaromyces</taxon>
    </lineage>
</organism>
<dbReference type="OrthoDB" id="5425556at2759"/>
<protein>
    <submittedName>
        <fullName evidence="1">Uncharacterized protein</fullName>
    </submittedName>
</protein>
<accession>A0A364L0L1</accession>
<name>A0A364L0L1_TALAM</name>
<dbReference type="EMBL" id="MIKG01000009">
    <property type="protein sequence ID" value="RAO69349.1"/>
    <property type="molecule type" value="Genomic_DNA"/>
</dbReference>
<keyword evidence="2" id="KW-1185">Reference proteome</keyword>
<dbReference type="RefSeq" id="XP_040733865.1">
    <property type="nucleotide sequence ID" value="XM_040877829.1"/>
</dbReference>
<gene>
    <name evidence="1" type="ORF">BHQ10_005361</name>
</gene>